<evidence type="ECO:0000313" key="4">
    <source>
        <dbReference type="Proteomes" id="UP000269134"/>
    </source>
</evidence>
<evidence type="ECO:0000256" key="1">
    <source>
        <dbReference type="SAM" id="SignalP"/>
    </source>
</evidence>
<keyword evidence="1" id="KW-0732">Signal</keyword>
<proteinExistence type="predicted"/>
<keyword evidence="4" id="KW-1185">Reference proteome</keyword>
<evidence type="ECO:0000313" key="2">
    <source>
        <dbReference type="EMBL" id="MCO7545729.1"/>
    </source>
</evidence>
<name>A0AA41WHS6_9GAMM</name>
<sequence>MRSAWIAGLTLLGCVASAADLPGSSDLEGLARFPQSQIVGFKQDSDVERIYPLDSIRRISGKLRMSDQVNATGDLLAITYQLPDHHSGIEAFSQAREQLVEQGAQLLYWCEGRACGSSSLWANQIFQRSMLYGPEAQQAFLLARVPAEADDLVALYGITRGNGRPYLQVERLQSATPLGVIRPNPATLLRQLESTGELRLPLLPAEPVADWAALLANVLRLDSTIRISLGGEGAPAWREALVAERISARRLELDDGDEAGLSIMLLR</sequence>
<gene>
    <name evidence="3" type="ORF">EA795_18610</name>
    <name evidence="2" type="ORF">NJF43_13290</name>
</gene>
<dbReference type="InterPro" id="IPR032608">
    <property type="entry name" value="DUF4892"/>
</dbReference>
<evidence type="ECO:0000313" key="5">
    <source>
        <dbReference type="Proteomes" id="UP001165292"/>
    </source>
</evidence>
<accession>A0AA41WHS6</accession>
<organism evidence="2 5">
    <name type="scientific">Stutzerimonas nitrititolerans</name>
    <dbReference type="NCBI Taxonomy" id="2482751"/>
    <lineage>
        <taxon>Bacteria</taxon>
        <taxon>Pseudomonadati</taxon>
        <taxon>Pseudomonadota</taxon>
        <taxon>Gammaproteobacteria</taxon>
        <taxon>Pseudomonadales</taxon>
        <taxon>Pseudomonadaceae</taxon>
        <taxon>Stutzerimonas</taxon>
    </lineage>
</organism>
<dbReference type="AlphaFoldDB" id="A0AA41WHS6"/>
<evidence type="ECO:0000313" key="3">
    <source>
        <dbReference type="EMBL" id="RMH97525.1"/>
    </source>
</evidence>
<dbReference type="GeneID" id="84611052"/>
<feature type="signal peptide" evidence="1">
    <location>
        <begin position="1"/>
        <end position="18"/>
    </location>
</feature>
<reference evidence="3 4" key="1">
    <citation type="submission" date="2018-10" db="EMBL/GenBank/DDBJ databases">
        <title>Pseudomonas sp. GL14 genome.</title>
        <authorList>
            <person name="Peng J."/>
            <person name="Liu Z.-P."/>
        </authorList>
    </citation>
    <scope>NUCLEOTIDE SEQUENCE [LARGE SCALE GENOMIC DNA]</scope>
    <source>
        <strain evidence="3 4">GL14</strain>
    </source>
</reference>
<feature type="chain" id="PRO_5041304696" evidence="1">
    <location>
        <begin position="19"/>
        <end position="267"/>
    </location>
</feature>
<dbReference type="RefSeq" id="WP_122078890.1">
    <property type="nucleotide sequence ID" value="NZ_DALYPK010000008.1"/>
</dbReference>
<dbReference type="Pfam" id="PF16234">
    <property type="entry name" value="DUF4892"/>
    <property type="match status" value="1"/>
</dbReference>
<reference evidence="2" key="2">
    <citation type="submission" date="2022-06" db="EMBL/GenBank/DDBJ databases">
        <title>Detection of beta-lactamases in bacteria of animal origin.</title>
        <authorList>
            <person name="Mlynarcik P."/>
            <person name="Zdarska V."/>
            <person name="Chudobova H."/>
            <person name="Prochazkova P."/>
            <person name="Hricova K."/>
            <person name="Mezerova K."/>
            <person name="Bardon J."/>
            <person name="Dolejska M."/>
            <person name="Sukkar I."/>
            <person name="Kolar M."/>
        </authorList>
    </citation>
    <scope>NUCLEOTIDE SEQUENCE</scope>
    <source>
        <strain evidence="2">S 300-3</strain>
    </source>
</reference>
<dbReference type="Proteomes" id="UP000269134">
    <property type="component" value="Unassembled WGS sequence"/>
</dbReference>
<comment type="caution">
    <text evidence="2">The sequence shown here is derived from an EMBL/GenBank/DDBJ whole genome shotgun (WGS) entry which is preliminary data.</text>
</comment>
<protein>
    <submittedName>
        <fullName evidence="2">DUF4892 domain-containing protein</fullName>
    </submittedName>
</protein>
<dbReference type="EMBL" id="RFFL01000017">
    <property type="protein sequence ID" value="RMH97525.1"/>
    <property type="molecule type" value="Genomic_DNA"/>
</dbReference>
<dbReference type="Proteomes" id="UP001165292">
    <property type="component" value="Unassembled WGS sequence"/>
</dbReference>
<dbReference type="EMBL" id="JAMYBS010000015">
    <property type="protein sequence ID" value="MCO7545729.1"/>
    <property type="molecule type" value="Genomic_DNA"/>
</dbReference>